<proteinExistence type="predicted"/>
<evidence type="ECO:0000313" key="2">
    <source>
        <dbReference type="Proteomes" id="UP000076858"/>
    </source>
</evidence>
<dbReference type="OrthoDB" id="6513675at2759"/>
<feature type="non-terminal residue" evidence="1">
    <location>
        <position position="1"/>
    </location>
</feature>
<evidence type="ECO:0000313" key="1">
    <source>
        <dbReference type="EMBL" id="KZR99597.1"/>
    </source>
</evidence>
<name>A0A164H1B7_9CRUS</name>
<protein>
    <submittedName>
        <fullName evidence="1">Uncharacterized protein</fullName>
    </submittedName>
</protein>
<organism evidence="1 2">
    <name type="scientific">Daphnia magna</name>
    <dbReference type="NCBI Taxonomy" id="35525"/>
    <lineage>
        <taxon>Eukaryota</taxon>
        <taxon>Metazoa</taxon>
        <taxon>Ecdysozoa</taxon>
        <taxon>Arthropoda</taxon>
        <taxon>Crustacea</taxon>
        <taxon>Branchiopoda</taxon>
        <taxon>Diplostraca</taxon>
        <taxon>Cladocera</taxon>
        <taxon>Anomopoda</taxon>
        <taxon>Daphniidae</taxon>
        <taxon>Daphnia</taxon>
    </lineage>
</organism>
<comment type="caution">
    <text evidence="1">The sequence shown here is derived from an EMBL/GenBank/DDBJ whole genome shotgun (WGS) entry which is preliminary data.</text>
</comment>
<keyword evidence="2" id="KW-1185">Reference proteome</keyword>
<accession>A0A164H1B7</accession>
<dbReference type="Proteomes" id="UP000076858">
    <property type="component" value="Unassembled WGS sequence"/>
</dbReference>
<dbReference type="EMBL" id="LRGB01013191">
    <property type="protein sequence ID" value="KZR99597.1"/>
    <property type="molecule type" value="Genomic_DNA"/>
</dbReference>
<reference evidence="1 2" key="1">
    <citation type="submission" date="2016-03" db="EMBL/GenBank/DDBJ databases">
        <title>EvidentialGene: Evidence-directed Construction of Genes on Genomes.</title>
        <authorList>
            <person name="Gilbert D.G."/>
            <person name="Choi J.-H."/>
            <person name="Mockaitis K."/>
            <person name="Colbourne J."/>
            <person name="Pfrender M."/>
        </authorList>
    </citation>
    <scope>NUCLEOTIDE SEQUENCE [LARGE SCALE GENOMIC DNA]</scope>
    <source>
        <strain evidence="1 2">Xinb3</strain>
        <tissue evidence="1">Complete organism</tissue>
    </source>
</reference>
<sequence>GVDQPIIEAVNNIISDPKQAKLPKAWAWCAFDEHLQEDDPTVYSKITAVRFGVINEFTIPIKMITIVADEVFYTVKGVLIPPPNFLPKSFSTVEELTDVLFSFDLANICGGFKLVRKGVLTPSQKKNSSQAAW</sequence>
<gene>
    <name evidence="1" type="ORF">APZ42_004469</name>
</gene>
<dbReference type="AlphaFoldDB" id="A0A164H1B7"/>